<evidence type="ECO:0000256" key="1">
    <source>
        <dbReference type="SAM" id="MobiDB-lite"/>
    </source>
</evidence>
<evidence type="ECO:0000313" key="4">
    <source>
        <dbReference type="Proteomes" id="UP000284202"/>
    </source>
</evidence>
<dbReference type="SUPFAM" id="SSF160631">
    <property type="entry name" value="SMI1/KNR4-like"/>
    <property type="match status" value="1"/>
</dbReference>
<gene>
    <name evidence="3" type="ORF">D3P04_19605</name>
</gene>
<accession>A0A418SNR2</accession>
<evidence type="ECO:0000259" key="2">
    <source>
        <dbReference type="SMART" id="SM00860"/>
    </source>
</evidence>
<dbReference type="SMART" id="SM00860">
    <property type="entry name" value="SMI1_KNR4"/>
    <property type="match status" value="1"/>
</dbReference>
<dbReference type="Pfam" id="PF09346">
    <property type="entry name" value="SMI1_KNR4"/>
    <property type="match status" value="1"/>
</dbReference>
<dbReference type="InterPro" id="IPR018958">
    <property type="entry name" value="Knr4/Smi1-like_dom"/>
</dbReference>
<sequence length="187" mass="21237">MAQVKLRHPPYSSDEESWPENPSIDAIKKWEIDSGKSLPSDYKSFMAKYNGGALYPLEFKNNVDEEVADENDIEEITGLDLLFDWNTFAKWNSSNPSIWAESHVVIGLDSGSNLICISTDGNSYGRIIFWWRNAQDWDVEDDGPLPIGIVANDFREFVFEKLFVSEDGGSPRWQLPGDLEKAEIVEL</sequence>
<reference evidence="4" key="1">
    <citation type="submission" date="2018-09" db="EMBL/GenBank/DDBJ databases">
        <title>Acidovorax cavernicola nov. sp. isolated from Gruta de las Maravillas (Aracena, Spain).</title>
        <authorList>
            <person name="Jurado V."/>
            <person name="Gutierrez-Patricio S."/>
            <person name="Gonzalez-Pimentel J.L."/>
            <person name="Miller A.Z."/>
            <person name="Laiz L."/>
            <person name="Saiz-Jimenez C."/>
        </authorList>
    </citation>
    <scope>NUCLEOTIDE SEQUENCE [LARGE SCALE GENOMIC DNA]</scope>
    <source>
        <strain evidence="4">1011MAR3C25</strain>
    </source>
</reference>
<dbReference type="Proteomes" id="UP000284202">
    <property type="component" value="Unassembled WGS sequence"/>
</dbReference>
<evidence type="ECO:0000313" key="3">
    <source>
        <dbReference type="EMBL" id="RJE82569.1"/>
    </source>
</evidence>
<protein>
    <submittedName>
        <fullName evidence="3">SMI1/KNR4 family protein</fullName>
    </submittedName>
</protein>
<comment type="caution">
    <text evidence="3">The sequence shown here is derived from an EMBL/GenBank/DDBJ whole genome shotgun (WGS) entry which is preliminary data.</text>
</comment>
<dbReference type="RefSeq" id="WP_119751561.1">
    <property type="nucleotide sequence ID" value="NZ_QZCG01000015.1"/>
</dbReference>
<feature type="domain" description="Knr4/Smi1-like" evidence="2">
    <location>
        <begin position="21"/>
        <end position="160"/>
    </location>
</feature>
<name>A0A418SNR2_9RHOB</name>
<organism evidence="3 4">
    <name type="scientific">Paracoccus onubensis</name>
    <dbReference type="NCBI Taxonomy" id="1675788"/>
    <lineage>
        <taxon>Bacteria</taxon>
        <taxon>Pseudomonadati</taxon>
        <taxon>Pseudomonadota</taxon>
        <taxon>Alphaproteobacteria</taxon>
        <taxon>Rhodobacterales</taxon>
        <taxon>Paracoccaceae</taxon>
        <taxon>Paracoccus</taxon>
    </lineage>
</organism>
<keyword evidence="4" id="KW-1185">Reference proteome</keyword>
<dbReference type="InterPro" id="IPR037883">
    <property type="entry name" value="Knr4/Smi1-like_sf"/>
</dbReference>
<proteinExistence type="predicted"/>
<dbReference type="Gene3D" id="3.40.1580.10">
    <property type="entry name" value="SMI1/KNR4-like"/>
    <property type="match status" value="1"/>
</dbReference>
<dbReference type="EMBL" id="QZCG01000015">
    <property type="protein sequence ID" value="RJE82569.1"/>
    <property type="molecule type" value="Genomic_DNA"/>
</dbReference>
<feature type="region of interest" description="Disordered" evidence="1">
    <location>
        <begin position="1"/>
        <end position="21"/>
    </location>
</feature>
<dbReference type="OrthoDB" id="8657476at2"/>
<dbReference type="AlphaFoldDB" id="A0A418SNR2"/>